<dbReference type="Gene3D" id="3.90.230.10">
    <property type="entry name" value="Creatinase/methionine aminopeptidase superfamily"/>
    <property type="match status" value="1"/>
</dbReference>
<dbReference type="InterPro" id="IPR036005">
    <property type="entry name" value="Creatinase/aminopeptidase-like"/>
</dbReference>
<evidence type="ECO:0000256" key="2">
    <source>
        <dbReference type="ARBA" id="ARBA00022670"/>
    </source>
</evidence>
<accession>A0A6J7KM18</accession>
<dbReference type="AlphaFoldDB" id="A0A6J7KM18"/>
<evidence type="ECO:0000256" key="4">
    <source>
        <dbReference type="ARBA" id="ARBA00022801"/>
    </source>
</evidence>
<keyword evidence="2" id="KW-0645">Protease</keyword>
<name>A0A6J7KM18_9ZZZZ</name>
<evidence type="ECO:0000259" key="5">
    <source>
        <dbReference type="Pfam" id="PF00557"/>
    </source>
</evidence>
<evidence type="ECO:0000256" key="3">
    <source>
        <dbReference type="ARBA" id="ARBA00022723"/>
    </source>
</evidence>
<dbReference type="GO" id="GO:0046872">
    <property type="term" value="F:metal ion binding"/>
    <property type="evidence" value="ECO:0007669"/>
    <property type="project" value="UniProtKB-KW"/>
</dbReference>
<dbReference type="PRINTS" id="PR00599">
    <property type="entry name" value="MAPEPTIDASE"/>
</dbReference>
<evidence type="ECO:0000256" key="1">
    <source>
        <dbReference type="ARBA" id="ARBA00022438"/>
    </source>
</evidence>
<dbReference type="EMBL" id="CAFBMK010000387">
    <property type="protein sequence ID" value="CAB4954924.1"/>
    <property type="molecule type" value="Genomic_DNA"/>
</dbReference>
<dbReference type="NCBIfam" id="TIGR00500">
    <property type="entry name" value="met_pdase_I"/>
    <property type="match status" value="1"/>
</dbReference>
<feature type="domain" description="Peptidase M24" evidence="5">
    <location>
        <begin position="13"/>
        <end position="240"/>
    </location>
</feature>
<protein>
    <submittedName>
        <fullName evidence="6">Unannotated protein</fullName>
    </submittedName>
</protein>
<dbReference type="PANTHER" id="PTHR43330">
    <property type="entry name" value="METHIONINE AMINOPEPTIDASE"/>
    <property type="match status" value="1"/>
</dbReference>
<dbReference type="InterPro" id="IPR002467">
    <property type="entry name" value="Pept_M24A_MAP1"/>
</dbReference>
<dbReference type="SUPFAM" id="SSF55920">
    <property type="entry name" value="Creatinase/aminopeptidase"/>
    <property type="match status" value="1"/>
</dbReference>
<dbReference type="InterPro" id="IPR001714">
    <property type="entry name" value="Pept_M24_MAP"/>
</dbReference>
<gene>
    <name evidence="6" type="ORF">UFOPK3564_03701</name>
</gene>
<keyword evidence="1" id="KW-0031">Aminopeptidase</keyword>
<dbReference type="HAMAP" id="MF_01974">
    <property type="entry name" value="MetAP_1"/>
    <property type="match status" value="1"/>
</dbReference>
<dbReference type="Pfam" id="PF00557">
    <property type="entry name" value="Peptidase_M24"/>
    <property type="match status" value="1"/>
</dbReference>
<dbReference type="CDD" id="cd01086">
    <property type="entry name" value="MetAP1"/>
    <property type="match status" value="1"/>
</dbReference>
<dbReference type="GO" id="GO:0070006">
    <property type="term" value="F:metalloaminopeptidase activity"/>
    <property type="evidence" value="ECO:0007669"/>
    <property type="project" value="InterPro"/>
</dbReference>
<dbReference type="InterPro" id="IPR000994">
    <property type="entry name" value="Pept_M24"/>
</dbReference>
<reference evidence="6" key="1">
    <citation type="submission" date="2020-05" db="EMBL/GenBank/DDBJ databases">
        <authorList>
            <person name="Chiriac C."/>
            <person name="Salcher M."/>
            <person name="Ghai R."/>
            <person name="Kavagutti S V."/>
        </authorList>
    </citation>
    <scope>NUCLEOTIDE SEQUENCE</scope>
</reference>
<dbReference type="GO" id="GO:0005829">
    <property type="term" value="C:cytosol"/>
    <property type="evidence" value="ECO:0007669"/>
    <property type="project" value="TreeGrafter"/>
</dbReference>
<sequence>MGPPRLKDAAEIEAMAASGALLADTLDLLADAAAVGVSTAELDDLAREHVRAGGGQPAFLGYRAFPGSICASPNDLVVHGIPGPRPLADGDVLSLDVGVTLDGWVTDAARTVVVGEGRTEDLHLVAAAEHALRDAIAACRPGGTIGDVGAAVQGRAAREGVGVFPTLIGHGVGRSLHEEPQVPNVGRPGDGPALRPGLVVAVEPMLTLGRPAIRLAPDGWSVFTVDGARATHAEVTVAVTDDGPRVLTPWGGPDRW</sequence>
<keyword evidence="4" id="KW-0378">Hydrolase</keyword>
<dbReference type="PANTHER" id="PTHR43330:SF27">
    <property type="entry name" value="METHIONINE AMINOPEPTIDASE"/>
    <property type="match status" value="1"/>
</dbReference>
<keyword evidence="3" id="KW-0479">Metal-binding</keyword>
<dbReference type="GO" id="GO:0006508">
    <property type="term" value="P:proteolysis"/>
    <property type="evidence" value="ECO:0007669"/>
    <property type="project" value="UniProtKB-KW"/>
</dbReference>
<evidence type="ECO:0000313" key="6">
    <source>
        <dbReference type="EMBL" id="CAB4954924.1"/>
    </source>
</evidence>
<organism evidence="6">
    <name type="scientific">freshwater metagenome</name>
    <dbReference type="NCBI Taxonomy" id="449393"/>
    <lineage>
        <taxon>unclassified sequences</taxon>
        <taxon>metagenomes</taxon>
        <taxon>ecological metagenomes</taxon>
    </lineage>
</organism>
<proteinExistence type="inferred from homology"/>